<dbReference type="CDD" id="cd00198">
    <property type="entry name" value="vWFA"/>
    <property type="match status" value="1"/>
</dbReference>
<reference evidence="4" key="1">
    <citation type="journal article" date="2019" name="Int. J. Syst. Evol. Microbiol.">
        <title>The Global Catalogue of Microorganisms (GCM) 10K type strain sequencing project: providing services to taxonomists for standard genome sequencing and annotation.</title>
        <authorList>
            <consortium name="The Broad Institute Genomics Platform"/>
            <consortium name="The Broad Institute Genome Sequencing Center for Infectious Disease"/>
            <person name="Wu L."/>
            <person name="Ma J."/>
        </authorList>
    </citation>
    <scope>NUCLEOTIDE SEQUENCE [LARGE SCALE GENOMIC DNA]</scope>
    <source>
        <strain evidence="4">JCM 10425</strain>
    </source>
</reference>
<protein>
    <submittedName>
        <fullName evidence="3">VWA domain-containing protein</fullName>
    </submittedName>
</protein>
<proteinExistence type="predicted"/>
<name>A0ABP3DJM3_9ACTN</name>
<evidence type="ECO:0000256" key="1">
    <source>
        <dbReference type="SAM" id="MobiDB-lite"/>
    </source>
</evidence>
<evidence type="ECO:0000313" key="3">
    <source>
        <dbReference type="EMBL" id="GAA0234297.1"/>
    </source>
</evidence>
<dbReference type="Proteomes" id="UP001500967">
    <property type="component" value="Unassembled WGS sequence"/>
</dbReference>
<sequence length="353" mass="38542">MIGPMTDHLHGFVGDLAAHGVGVTPEKTVRFLRAVDPADLYWTARITLTASPAEHEIFEPIFWRWFADLPVAPVPTPGTTETPAPGGERGHDATELHPDPGSGLTASPTARPGHLRFAVTTQHHLLARIRRDLPSALPRVTDRRRRPARRGDTLDVRRVAREAARTHGEVVHLRWRRRPTRPRRLVLLIDVSGSMKRHTADLLRFGHAAVRSCERAEVFTFGTELTHATPALRVADPDAALAGLASSVLDAEGGTRIGHALTGFLADHRALVRGAVVVVFSDGLERGDPAAMVAAVRHLRRLGHRLVWWSPLARDPAYRPVTRAMAAVAGNLAALEGVDDLESAYRARKGLCP</sequence>
<dbReference type="Pfam" id="PF05762">
    <property type="entry name" value="VWA_CoxE"/>
    <property type="match status" value="1"/>
</dbReference>
<dbReference type="SUPFAM" id="SSF53300">
    <property type="entry name" value="vWA-like"/>
    <property type="match status" value="1"/>
</dbReference>
<organism evidence="3 4">
    <name type="scientific">Cryptosporangium japonicum</name>
    <dbReference type="NCBI Taxonomy" id="80872"/>
    <lineage>
        <taxon>Bacteria</taxon>
        <taxon>Bacillati</taxon>
        <taxon>Actinomycetota</taxon>
        <taxon>Actinomycetes</taxon>
        <taxon>Cryptosporangiales</taxon>
        <taxon>Cryptosporangiaceae</taxon>
        <taxon>Cryptosporangium</taxon>
    </lineage>
</organism>
<dbReference type="PANTHER" id="PTHR39338:SF6">
    <property type="entry name" value="BLL5662 PROTEIN"/>
    <property type="match status" value="1"/>
</dbReference>
<dbReference type="InterPro" id="IPR002035">
    <property type="entry name" value="VWF_A"/>
</dbReference>
<dbReference type="EMBL" id="BAAAGX010000007">
    <property type="protein sequence ID" value="GAA0234297.1"/>
    <property type="molecule type" value="Genomic_DNA"/>
</dbReference>
<feature type="domain" description="VWFA" evidence="2">
    <location>
        <begin position="182"/>
        <end position="342"/>
    </location>
</feature>
<dbReference type="SMART" id="SM00327">
    <property type="entry name" value="VWA"/>
    <property type="match status" value="1"/>
</dbReference>
<evidence type="ECO:0000313" key="4">
    <source>
        <dbReference type="Proteomes" id="UP001500967"/>
    </source>
</evidence>
<comment type="caution">
    <text evidence="3">The sequence shown here is derived from an EMBL/GenBank/DDBJ whole genome shotgun (WGS) entry which is preliminary data.</text>
</comment>
<feature type="region of interest" description="Disordered" evidence="1">
    <location>
        <begin position="74"/>
        <end position="111"/>
    </location>
</feature>
<dbReference type="InterPro" id="IPR036465">
    <property type="entry name" value="vWFA_dom_sf"/>
</dbReference>
<dbReference type="Gene3D" id="3.40.50.410">
    <property type="entry name" value="von Willebrand factor, type A domain"/>
    <property type="match status" value="1"/>
</dbReference>
<feature type="compositionally biased region" description="Low complexity" evidence="1">
    <location>
        <begin position="77"/>
        <end position="86"/>
    </location>
</feature>
<accession>A0ABP3DJM3</accession>
<gene>
    <name evidence="3" type="ORF">GCM10009539_19530</name>
</gene>
<dbReference type="RefSeq" id="WP_344648422.1">
    <property type="nucleotide sequence ID" value="NZ_BAAAGX010000007.1"/>
</dbReference>
<feature type="compositionally biased region" description="Basic and acidic residues" evidence="1">
    <location>
        <begin position="88"/>
        <end position="98"/>
    </location>
</feature>
<evidence type="ECO:0000259" key="2">
    <source>
        <dbReference type="SMART" id="SM00327"/>
    </source>
</evidence>
<dbReference type="PANTHER" id="PTHR39338">
    <property type="entry name" value="BLL5662 PROTEIN-RELATED"/>
    <property type="match status" value="1"/>
</dbReference>
<dbReference type="InterPro" id="IPR008912">
    <property type="entry name" value="Uncharacterised_CoxE"/>
</dbReference>
<keyword evidence="4" id="KW-1185">Reference proteome</keyword>